<dbReference type="HAMAP" id="MF_01368">
    <property type="entry name" value="Ribosomal_bL17"/>
    <property type="match status" value="1"/>
</dbReference>
<dbReference type="GO" id="GO:0022625">
    <property type="term" value="C:cytosolic large ribosomal subunit"/>
    <property type="evidence" value="ECO:0007669"/>
    <property type="project" value="TreeGrafter"/>
</dbReference>
<dbReference type="InterPro" id="IPR036373">
    <property type="entry name" value="Ribosomal_bL17_sf"/>
</dbReference>
<keyword evidence="7" id="KW-1185">Reference proteome</keyword>
<evidence type="ECO:0000313" key="7">
    <source>
        <dbReference type="Proteomes" id="UP000199520"/>
    </source>
</evidence>
<dbReference type="GO" id="GO:0003735">
    <property type="term" value="F:structural constituent of ribosome"/>
    <property type="evidence" value="ECO:0007669"/>
    <property type="project" value="InterPro"/>
</dbReference>
<dbReference type="Proteomes" id="UP000199520">
    <property type="component" value="Unassembled WGS sequence"/>
</dbReference>
<comment type="similarity">
    <text evidence="1 4 5">Belongs to the bacterial ribosomal protein bL17 family.</text>
</comment>
<dbReference type="InterPro" id="IPR047859">
    <property type="entry name" value="Ribosomal_bL17_CS"/>
</dbReference>
<proteinExistence type="inferred from homology"/>
<dbReference type="PROSITE" id="PS01167">
    <property type="entry name" value="RIBOSOMAL_L17"/>
    <property type="match status" value="1"/>
</dbReference>
<dbReference type="SUPFAM" id="SSF64263">
    <property type="entry name" value="Prokaryotic ribosomal protein L17"/>
    <property type="match status" value="1"/>
</dbReference>
<accession>A0A1I4LV18</accession>
<comment type="subunit">
    <text evidence="4">Part of the 50S ribosomal subunit. Contacts protein L32.</text>
</comment>
<evidence type="ECO:0000256" key="2">
    <source>
        <dbReference type="ARBA" id="ARBA00022980"/>
    </source>
</evidence>
<dbReference type="Gene3D" id="3.90.1030.10">
    <property type="entry name" value="Ribosomal protein L17"/>
    <property type="match status" value="1"/>
</dbReference>
<evidence type="ECO:0000313" key="6">
    <source>
        <dbReference type="EMBL" id="SFL94928.1"/>
    </source>
</evidence>
<dbReference type="FunFam" id="3.90.1030.10:FF:000001">
    <property type="entry name" value="50S ribosomal protein L17"/>
    <property type="match status" value="1"/>
</dbReference>
<dbReference type="OrthoDB" id="9809073at2"/>
<dbReference type="NCBIfam" id="TIGR00059">
    <property type="entry name" value="L17"/>
    <property type="match status" value="1"/>
</dbReference>
<dbReference type="RefSeq" id="WP_090938835.1">
    <property type="nucleotide sequence ID" value="NZ_FOTS01000027.1"/>
</dbReference>
<dbReference type="AlphaFoldDB" id="A0A1I4LV18"/>
<reference evidence="7" key="1">
    <citation type="submission" date="2016-10" db="EMBL/GenBank/DDBJ databases">
        <authorList>
            <person name="Varghese N."/>
            <person name="Submissions S."/>
        </authorList>
    </citation>
    <scope>NUCLEOTIDE SEQUENCE [LARGE SCALE GENOMIC DNA]</scope>
    <source>
        <strain evidence="7">DSM 13327</strain>
    </source>
</reference>
<dbReference type="PANTHER" id="PTHR14413">
    <property type="entry name" value="RIBOSOMAL PROTEIN L17"/>
    <property type="match status" value="1"/>
</dbReference>
<dbReference type="InterPro" id="IPR000456">
    <property type="entry name" value="Ribosomal_bL17"/>
</dbReference>
<evidence type="ECO:0000256" key="3">
    <source>
        <dbReference type="ARBA" id="ARBA00023274"/>
    </source>
</evidence>
<evidence type="ECO:0000256" key="4">
    <source>
        <dbReference type="HAMAP-Rule" id="MF_01368"/>
    </source>
</evidence>
<dbReference type="EMBL" id="FOTS01000027">
    <property type="protein sequence ID" value="SFL94928.1"/>
    <property type="molecule type" value="Genomic_DNA"/>
</dbReference>
<keyword evidence="3 4" id="KW-0687">Ribonucleoprotein</keyword>
<protein>
    <recommendedName>
        <fullName evidence="4">Large ribosomal subunit protein bL17</fullName>
    </recommendedName>
</protein>
<dbReference type="STRING" id="1123291.SAMN04490355_102746"/>
<dbReference type="PANTHER" id="PTHR14413:SF16">
    <property type="entry name" value="LARGE RIBOSOMAL SUBUNIT PROTEIN BL17M"/>
    <property type="match status" value="1"/>
</dbReference>
<dbReference type="Pfam" id="PF01196">
    <property type="entry name" value="Ribosomal_L17"/>
    <property type="match status" value="1"/>
</dbReference>
<sequence length="112" mass="12649">MGYRKLGRDSSARKALFRSILTSFFAYERIETTEAKAKEINGLAEKMITLAKRGDLHARRQVLSSLMDEEVVTKLFDVIAPKYADRQGGYTRIMKLGPRRGDAAPMVILELV</sequence>
<name>A0A1I4LV18_9FIRM</name>
<keyword evidence="2 4" id="KW-0689">Ribosomal protein</keyword>
<gene>
    <name evidence="4" type="primary">rplQ</name>
    <name evidence="6" type="ORF">SAMN04490355_102746</name>
</gene>
<evidence type="ECO:0000256" key="1">
    <source>
        <dbReference type="ARBA" id="ARBA00008777"/>
    </source>
</evidence>
<organism evidence="6 7">
    <name type="scientific">Pelosinus propionicus DSM 13327</name>
    <dbReference type="NCBI Taxonomy" id="1123291"/>
    <lineage>
        <taxon>Bacteria</taxon>
        <taxon>Bacillati</taxon>
        <taxon>Bacillota</taxon>
        <taxon>Negativicutes</taxon>
        <taxon>Selenomonadales</taxon>
        <taxon>Sporomusaceae</taxon>
        <taxon>Pelosinus</taxon>
    </lineage>
</organism>
<evidence type="ECO:0000256" key="5">
    <source>
        <dbReference type="RuleBase" id="RU000660"/>
    </source>
</evidence>
<dbReference type="GO" id="GO:0006412">
    <property type="term" value="P:translation"/>
    <property type="evidence" value="ECO:0007669"/>
    <property type="project" value="UniProtKB-UniRule"/>
</dbReference>